<dbReference type="Proteomes" id="UP001356427">
    <property type="component" value="Unassembled WGS sequence"/>
</dbReference>
<reference evidence="2 3" key="1">
    <citation type="submission" date="2021-04" db="EMBL/GenBank/DDBJ databases">
        <authorList>
            <person name="De Guttry C."/>
            <person name="Zahm M."/>
            <person name="Klopp C."/>
            <person name="Cabau C."/>
            <person name="Louis A."/>
            <person name="Berthelot C."/>
            <person name="Parey E."/>
            <person name="Roest Crollius H."/>
            <person name="Montfort J."/>
            <person name="Robinson-Rechavi M."/>
            <person name="Bucao C."/>
            <person name="Bouchez O."/>
            <person name="Gislard M."/>
            <person name="Lluch J."/>
            <person name="Milhes M."/>
            <person name="Lampietro C."/>
            <person name="Lopez Roques C."/>
            <person name="Donnadieu C."/>
            <person name="Braasch I."/>
            <person name="Desvignes T."/>
            <person name="Postlethwait J."/>
            <person name="Bobe J."/>
            <person name="Wedekind C."/>
            <person name="Guiguen Y."/>
        </authorList>
    </citation>
    <scope>NUCLEOTIDE SEQUENCE [LARGE SCALE GENOMIC DNA]</scope>
    <source>
        <strain evidence="2">Cs_M1</strain>
        <tissue evidence="2">Blood</tissue>
    </source>
</reference>
<gene>
    <name evidence="2" type="ORF">J4Q44_G00175110</name>
</gene>
<keyword evidence="1" id="KW-1133">Transmembrane helix</keyword>
<evidence type="ECO:0000256" key="1">
    <source>
        <dbReference type="SAM" id="Phobius"/>
    </source>
</evidence>
<keyword evidence="1" id="KW-0472">Membrane</keyword>
<feature type="transmembrane region" description="Helical" evidence="1">
    <location>
        <begin position="63"/>
        <end position="88"/>
    </location>
</feature>
<keyword evidence="1" id="KW-0812">Transmembrane</keyword>
<name>A0AAN8LNP4_9TELE</name>
<protein>
    <submittedName>
        <fullName evidence="2">Uncharacterized protein</fullName>
    </submittedName>
</protein>
<comment type="caution">
    <text evidence="2">The sequence shown here is derived from an EMBL/GenBank/DDBJ whole genome shotgun (WGS) entry which is preliminary data.</text>
</comment>
<keyword evidence="3" id="KW-1185">Reference proteome</keyword>
<evidence type="ECO:0000313" key="2">
    <source>
        <dbReference type="EMBL" id="KAK6311847.1"/>
    </source>
</evidence>
<accession>A0AAN8LNP4</accession>
<organism evidence="2 3">
    <name type="scientific">Coregonus suidteri</name>
    <dbReference type="NCBI Taxonomy" id="861788"/>
    <lineage>
        <taxon>Eukaryota</taxon>
        <taxon>Metazoa</taxon>
        <taxon>Chordata</taxon>
        <taxon>Craniata</taxon>
        <taxon>Vertebrata</taxon>
        <taxon>Euteleostomi</taxon>
        <taxon>Actinopterygii</taxon>
        <taxon>Neopterygii</taxon>
        <taxon>Teleostei</taxon>
        <taxon>Protacanthopterygii</taxon>
        <taxon>Salmoniformes</taxon>
        <taxon>Salmonidae</taxon>
        <taxon>Coregoninae</taxon>
        <taxon>Coregonus</taxon>
    </lineage>
</organism>
<proteinExistence type="predicted"/>
<dbReference type="EMBL" id="JAGTTL010000015">
    <property type="protein sequence ID" value="KAK6311847.1"/>
    <property type="molecule type" value="Genomic_DNA"/>
</dbReference>
<evidence type="ECO:0000313" key="3">
    <source>
        <dbReference type="Proteomes" id="UP001356427"/>
    </source>
</evidence>
<sequence>MSMQGKEMGVLWHVPGATQEVSDLEQAPFSKQTSLLLHLHLRHLASLSTYKGFSSLHSLFKPLAAVLGYIIPSINMLLTYVINLRLLVQGDYLMNPQNDCHILQCSKSHYIQDLRWVHHIM</sequence>
<dbReference type="AlphaFoldDB" id="A0AAN8LNP4"/>